<dbReference type="OMA" id="KYCVDFL"/>
<evidence type="ECO:0000256" key="2">
    <source>
        <dbReference type="SAM" id="MobiDB-lite"/>
    </source>
</evidence>
<proteinExistence type="evidence at transcript level"/>
<feature type="compositionally biased region" description="Basic and acidic residues" evidence="2">
    <location>
        <begin position="46"/>
        <end position="62"/>
    </location>
</feature>
<feature type="region of interest" description="Disordered" evidence="2">
    <location>
        <begin position="242"/>
        <end position="271"/>
    </location>
</feature>
<keyword evidence="1" id="KW-0175">Coiled coil</keyword>
<dbReference type="InterPro" id="IPR025066">
    <property type="entry name" value="CCDC174-like"/>
</dbReference>
<sequence>MDANKKRIGSLGWLTESGVMPKKQKAIEGVGVSSLLELRAQLYRTQEEAKRNKDAAPDVDLHRARKRNNAPHDIFTNKNSGVEDRAHRDKLQLKAENDGSVSYAALEKKAELYAKLVRGELPDDEENEKYCVDFLRKETLEVELERLQGDNRTGILDNDSKMDGDISFSDSDGKHAGIGWTGFSGVGNEHKRLVREVNQETTEAREKASGLKQRRQIQAEKNREKLRQAFLKKKIEKLKASKLEHTQPPCSPCPDSQSVLSDVISNGVGAD</sequence>
<evidence type="ECO:0000313" key="3">
    <source>
        <dbReference type="EMBL" id="ABK26988.1"/>
    </source>
</evidence>
<dbReference type="AlphaFoldDB" id="A9P277"/>
<feature type="compositionally biased region" description="Basic and acidic residues" evidence="2">
    <location>
        <begin position="198"/>
        <end position="209"/>
    </location>
</feature>
<accession>A9P277</accession>
<name>A9P277_PICSI</name>
<dbReference type="EMBL" id="EF087753">
    <property type="protein sequence ID" value="ABK26988.1"/>
    <property type="molecule type" value="mRNA"/>
</dbReference>
<reference evidence="3" key="1">
    <citation type="journal article" date="2008" name="BMC Genomics">
        <title>A conifer genomics resource of 200,000 spruce (Picea spp.) ESTs and 6,464 high-quality, sequence-finished full-length cDNAs for Sitka spruce (Picea sitchensis).</title>
        <authorList>
            <person name="Ralph S.G."/>
            <person name="Chun H.J."/>
            <person name="Kolosova N."/>
            <person name="Cooper D."/>
            <person name="Oddy C."/>
            <person name="Ritland C.E."/>
            <person name="Kirkpatrick R."/>
            <person name="Moore R."/>
            <person name="Barber S."/>
            <person name="Holt R.A."/>
            <person name="Jones S.J."/>
            <person name="Marra M.A."/>
            <person name="Douglas C.J."/>
            <person name="Ritland K."/>
            <person name="Bohlmann J."/>
        </authorList>
    </citation>
    <scope>NUCLEOTIDE SEQUENCE</scope>
    <source>
        <tissue evidence="3">Green portion of the leader tissue</tissue>
    </source>
</reference>
<organism evidence="3">
    <name type="scientific">Picea sitchensis</name>
    <name type="common">Sitka spruce</name>
    <name type="synonym">Pinus sitchensis</name>
    <dbReference type="NCBI Taxonomy" id="3332"/>
    <lineage>
        <taxon>Eukaryota</taxon>
        <taxon>Viridiplantae</taxon>
        <taxon>Streptophyta</taxon>
        <taxon>Embryophyta</taxon>
        <taxon>Tracheophyta</taxon>
        <taxon>Spermatophyta</taxon>
        <taxon>Pinopsida</taxon>
        <taxon>Pinidae</taxon>
        <taxon>Conifers I</taxon>
        <taxon>Pinales</taxon>
        <taxon>Pinaceae</taxon>
        <taxon>Picea</taxon>
    </lineage>
</organism>
<dbReference type="PANTHER" id="PTHR15885">
    <property type="entry name" value="COILED-COIL DOMAIN-CONTAINING PROTEIN 174"/>
    <property type="match status" value="1"/>
</dbReference>
<dbReference type="PANTHER" id="PTHR15885:SF1">
    <property type="entry name" value="COILED-COIL DOMAIN-CONTAINING PROTEIN 174"/>
    <property type="match status" value="1"/>
</dbReference>
<dbReference type="GO" id="GO:0005634">
    <property type="term" value="C:nucleus"/>
    <property type="evidence" value="ECO:0007669"/>
    <property type="project" value="TreeGrafter"/>
</dbReference>
<feature type="region of interest" description="Disordered" evidence="2">
    <location>
        <begin position="198"/>
        <end position="219"/>
    </location>
</feature>
<feature type="region of interest" description="Disordered" evidence="2">
    <location>
        <begin position="46"/>
        <end position="85"/>
    </location>
</feature>
<evidence type="ECO:0000256" key="1">
    <source>
        <dbReference type="ARBA" id="ARBA00023054"/>
    </source>
</evidence>
<protein>
    <submittedName>
        <fullName evidence="3">Uncharacterized protein</fullName>
    </submittedName>
</protein>